<dbReference type="Proteomes" id="UP000078492">
    <property type="component" value="Unassembled WGS sequence"/>
</dbReference>
<dbReference type="EMBL" id="KQ979156">
    <property type="protein sequence ID" value="KYN22410.1"/>
    <property type="molecule type" value="Genomic_DNA"/>
</dbReference>
<dbReference type="AlphaFoldDB" id="A0A151JBF2"/>
<sequence length="176" mass="20625">MISTPEQWKDKLENVQFVINNSFHTALRTTPSKILFGIEQSGRADDKLRMLLDKFTETQDAFDDKRQTVRDVAKQANNQLREYNRLRYNEQHKKPTRYKQGNYVLVRRLQGKVGVNSKLMPKYRGPYVIAKVLENNRYVVKDIPGFNLTQRPYDTILSSDKIKPWVKPLAPNNIIT</sequence>
<reference evidence="1 2" key="1">
    <citation type="submission" date="2015-09" db="EMBL/GenBank/DDBJ databases">
        <title>Trachymyrmex cornetzi WGS genome.</title>
        <authorList>
            <person name="Nygaard S."/>
            <person name="Hu H."/>
            <person name="Boomsma J."/>
            <person name="Zhang G."/>
        </authorList>
    </citation>
    <scope>NUCLEOTIDE SEQUENCE [LARGE SCALE GENOMIC DNA]</scope>
    <source>
        <strain evidence="1">Tcor2-1</strain>
        <tissue evidence="1">Whole body</tissue>
    </source>
</reference>
<evidence type="ECO:0000313" key="1">
    <source>
        <dbReference type="EMBL" id="KYN22410.1"/>
    </source>
</evidence>
<dbReference type="InterPro" id="IPR036397">
    <property type="entry name" value="RNaseH_sf"/>
</dbReference>
<evidence type="ECO:0000313" key="2">
    <source>
        <dbReference type="Proteomes" id="UP000078492"/>
    </source>
</evidence>
<accession>A0A151JBF2</accession>
<name>A0A151JBF2_9HYME</name>
<dbReference type="GO" id="GO:0003676">
    <property type="term" value="F:nucleic acid binding"/>
    <property type="evidence" value="ECO:0007669"/>
    <property type="project" value="InterPro"/>
</dbReference>
<proteinExistence type="predicted"/>
<keyword evidence="2" id="KW-1185">Reference proteome</keyword>
<organism evidence="1 2">
    <name type="scientific">Trachymyrmex cornetzi</name>
    <dbReference type="NCBI Taxonomy" id="471704"/>
    <lineage>
        <taxon>Eukaryota</taxon>
        <taxon>Metazoa</taxon>
        <taxon>Ecdysozoa</taxon>
        <taxon>Arthropoda</taxon>
        <taxon>Hexapoda</taxon>
        <taxon>Insecta</taxon>
        <taxon>Pterygota</taxon>
        <taxon>Neoptera</taxon>
        <taxon>Endopterygota</taxon>
        <taxon>Hymenoptera</taxon>
        <taxon>Apocrita</taxon>
        <taxon>Aculeata</taxon>
        <taxon>Formicoidea</taxon>
        <taxon>Formicidae</taxon>
        <taxon>Myrmicinae</taxon>
        <taxon>Trachymyrmex</taxon>
    </lineage>
</organism>
<dbReference type="Gene3D" id="3.30.420.10">
    <property type="entry name" value="Ribonuclease H-like superfamily/Ribonuclease H"/>
    <property type="match status" value="1"/>
</dbReference>
<dbReference type="STRING" id="471704.A0A151JBF2"/>
<gene>
    <name evidence="1" type="ORF">ALC57_05191</name>
</gene>
<protein>
    <submittedName>
        <fullName evidence="1">Uncharacterized protein</fullName>
    </submittedName>
</protein>